<proteinExistence type="inferred from homology"/>
<dbReference type="Proteomes" id="UP001208570">
    <property type="component" value="Unassembled WGS sequence"/>
</dbReference>
<evidence type="ECO:0000259" key="7">
    <source>
        <dbReference type="Pfam" id="PF21913"/>
    </source>
</evidence>
<dbReference type="PANTHER" id="PTHR13394">
    <property type="entry name" value="ORIGIN RECOGNITION COMPLEX SUBUNIT 6"/>
    <property type="match status" value="1"/>
</dbReference>
<evidence type="ECO:0000256" key="3">
    <source>
        <dbReference type="ARBA" id="ARBA00022705"/>
    </source>
</evidence>
<name>A0AAD9NDK8_9ANNE</name>
<accession>A0AAD9NDK8</accession>
<evidence type="ECO:0008006" key="10">
    <source>
        <dbReference type="Google" id="ProtNLM"/>
    </source>
</evidence>
<evidence type="ECO:0000313" key="8">
    <source>
        <dbReference type="EMBL" id="KAK2164366.1"/>
    </source>
</evidence>
<keyword evidence="3" id="KW-0235">DNA replication</keyword>
<dbReference type="InterPro" id="IPR008721">
    <property type="entry name" value="ORC6_cyclin_first"/>
</dbReference>
<keyword evidence="5" id="KW-0539">Nucleus</keyword>
<feature type="domain" description="ORC6 first cyclin-like" evidence="6">
    <location>
        <begin position="7"/>
        <end position="97"/>
    </location>
</feature>
<evidence type="ECO:0000256" key="2">
    <source>
        <dbReference type="ARBA" id="ARBA00010840"/>
    </source>
</evidence>
<feature type="domain" description="ORC6 second cyclin-like" evidence="7">
    <location>
        <begin position="100"/>
        <end position="184"/>
    </location>
</feature>
<comment type="subcellular location">
    <subcellularLocation>
        <location evidence="1">Nucleus</location>
    </subcellularLocation>
</comment>
<dbReference type="Gene3D" id="1.10.472.10">
    <property type="entry name" value="Cyclin-like"/>
    <property type="match status" value="1"/>
</dbReference>
<dbReference type="Pfam" id="PF05460">
    <property type="entry name" value="ORC6"/>
    <property type="match status" value="1"/>
</dbReference>
<dbReference type="InterPro" id="IPR054113">
    <property type="entry name" value="ORC6_cyclin-like_2nd"/>
</dbReference>
<dbReference type="AlphaFoldDB" id="A0AAD9NDK8"/>
<evidence type="ECO:0000256" key="4">
    <source>
        <dbReference type="ARBA" id="ARBA00023125"/>
    </source>
</evidence>
<comment type="caution">
    <text evidence="8">The sequence shown here is derived from an EMBL/GenBank/DDBJ whole genome shotgun (WGS) entry which is preliminary data.</text>
</comment>
<dbReference type="InterPro" id="IPR020529">
    <property type="entry name" value="ORC6_met/pln"/>
</dbReference>
<evidence type="ECO:0000256" key="5">
    <source>
        <dbReference type="ARBA" id="ARBA00023242"/>
    </source>
</evidence>
<evidence type="ECO:0000259" key="6">
    <source>
        <dbReference type="Pfam" id="PF05460"/>
    </source>
</evidence>
<dbReference type="PANTHER" id="PTHR13394:SF0">
    <property type="entry name" value="ORIGIN RECOGNITION COMPLEX SUBUNIT 6"/>
    <property type="match status" value="1"/>
</dbReference>
<sequence>MEEQILVSLAQKLGLEGDRIIKKAAENMRLADIRGMSSSLSSLNLSGSCKAVMCLELAATAFGEHVDKMTAIRVSGMKNKKIYNSALRAIECLLDLQSKVTVTDLVIQFGCPEAKQLTLQLLQWHGEQNTTQDNVEVSQIIFNAAALYSVCRHMKHRIEKGKLIDITGVTRALFDRVVAQMDKILSDVLKHQKNIEQKTNKRCASFIEQLEKTTDEQSPIKKTRQMDNEEDEECFEIWKEKILQAAYKALGKSYPS</sequence>
<protein>
    <recommendedName>
        <fullName evidence="10">Origin recognition complex subunit 6</fullName>
    </recommendedName>
</protein>
<keyword evidence="9" id="KW-1185">Reference proteome</keyword>
<gene>
    <name evidence="8" type="ORF">LSH36_65g08043</name>
</gene>
<evidence type="ECO:0000256" key="1">
    <source>
        <dbReference type="ARBA" id="ARBA00004123"/>
    </source>
</evidence>
<keyword evidence="4" id="KW-0238">DNA-binding</keyword>
<dbReference type="Pfam" id="PF21913">
    <property type="entry name" value="ORC6_2nd"/>
    <property type="match status" value="1"/>
</dbReference>
<organism evidence="8 9">
    <name type="scientific">Paralvinella palmiformis</name>
    <dbReference type="NCBI Taxonomy" id="53620"/>
    <lineage>
        <taxon>Eukaryota</taxon>
        <taxon>Metazoa</taxon>
        <taxon>Spiralia</taxon>
        <taxon>Lophotrochozoa</taxon>
        <taxon>Annelida</taxon>
        <taxon>Polychaeta</taxon>
        <taxon>Sedentaria</taxon>
        <taxon>Canalipalpata</taxon>
        <taxon>Terebellida</taxon>
        <taxon>Terebelliformia</taxon>
        <taxon>Alvinellidae</taxon>
        <taxon>Paralvinella</taxon>
    </lineage>
</organism>
<reference evidence="8" key="1">
    <citation type="journal article" date="2023" name="Mol. Biol. Evol.">
        <title>Third-Generation Sequencing Reveals the Adaptive Role of the Epigenome in Three Deep-Sea Polychaetes.</title>
        <authorList>
            <person name="Perez M."/>
            <person name="Aroh O."/>
            <person name="Sun Y."/>
            <person name="Lan Y."/>
            <person name="Juniper S.K."/>
            <person name="Young C.R."/>
            <person name="Angers B."/>
            <person name="Qian P.Y."/>
        </authorList>
    </citation>
    <scope>NUCLEOTIDE SEQUENCE</scope>
    <source>
        <strain evidence="8">P08H-3</strain>
    </source>
</reference>
<dbReference type="EMBL" id="JAODUP010000065">
    <property type="protein sequence ID" value="KAK2164366.1"/>
    <property type="molecule type" value="Genomic_DNA"/>
</dbReference>
<evidence type="ECO:0000313" key="9">
    <source>
        <dbReference type="Proteomes" id="UP001208570"/>
    </source>
</evidence>
<dbReference type="GO" id="GO:0003677">
    <property type="term" value="F:DNA binding"/>
    <property type="evidence" value="ECO:0007669"/>
    <property type="project" value="UniProtKB-KW"/>
</dbReference>
<dbReference type="GO" id="GO:0005664">
    <property type="term" value="C:nuclear origin of replication recognition complex"/>
    <property type="evidence" value="ECO:0007669"/>
    <property type="project" value="InterPro"/>
</dbReference>
<comment type="similarity">
    <text evidence="2">Belongs to the ORC6 family.</text>
</comment>
<dbReference type="GO" id="GO:0006270">
    <property type="term" value="P:DNA replication initiation"/>
    <property type="evidence" value="ECO:0007669"/>
    <property type="project" value="TreeGrafter"/>
</dbReference>